<reference evidence="3 4" key="1">
    <citation type="submission" date="2023-08" db="EMBL/GenBank/DDBJ databases">
        <title>Phytohabitans sansha sp. nov., isolated from marine sediment.</title>
        <authorList>
            <person name="Zhao Y."/>
            <person name="Yi K."/>
        </authorList>
    </citation>
    <scope>NUCLEOTIDE SEQUENCE [LARGE SCALE GENOMIC DNA]</scope>
    <source>
        <strain evidence="3 4">ZYX-F-186</strain>
    </source>
</reference>
<proteinExistence type="predicted"/>
<comment type="caution">
    <text evidence="3">The sequence shown here is derived from an EMBL/GenBank/DDBJ whole genome shotgun (WGS) entry which is preliminary data.</text>
</comment>
<protein>
    <submittedName>
        <fullName evidence="3">Uncharacterized protein</fullName>
    </submittedName>
</protein>
<keyword evidence="2" id="KW-1133">Transmembrane helix</keyword>
<keyword evidence="4" id="KW-1185">Reference proteome</keyword>
<dbReference type="EMBL" id="JAVHUY010000003">
    <property type="protein sequence ID" value="MDQ7903579.1"/>
    <property type="molecule type" value="Genomic_DNA"/>
</dbReference>
<accession>A0ABU0ZAW3</accession>
<organism evidence="3 4">
    <name type="scientific">Phytohabitans maris</name>
    <dbReference type="NCBI Taxonomy" id="3071409"/>
    <lineage>
        <taxon>Bacteria</taxon>
        <taxon>Bacillati</taxon>
        <taxon>Actinomycetota</taxon>
        <taxon>Actinomycetes</taxon>
        <taxon>Micromonosporales</taxon>
        <taxon>Micromonosporaceae</taxon>
    </lineage>
</organism>
<evidence type="ECO:0000313" key="3">
    <source>
        <dbReference type="EMBL" id="MDQ7903579.1"/>
    </source>
</evidence>
<feature type="compositionally biased region" description="Low complexity" evidence="1">
    <location>
        <begin position="55"/>
        <end position="68"/>
    </location>
</feature>
<sequence length="68" mass="7212">MLGLFGGHRGSGEPLPLGSWPNWWAGLIQLVCGLLVGAGPWSLDERLRPRRSGTARPLAAPAAQRPDA</sequence>
<dbReference type="RefSeq" id="WP_308710858.1">
    <property type="nucleotide sequence ID" value="NZ_JAVHUY010000003.1"/>
</dbReference>
<name>A0ABU0ZAW3_9ACTN</name>
<keyword evidence="2" id="KW-0472">Membrane</keyword>
<evidence type="ECO:0000313" key="4">
    <source>
        <dbReference type="Proteomes" id="UP001230908"/>
    </source>
</evidence>
<feature type="region of interest" description="Disordered" evidence="1">
    <location>
        <begin position="48"/>
        <end position="68"/>
    </location>
</feature>
<gene>
    <name evidence="3" type="ORF">RB614_03505</name>
</gene>
<evidence type="ECO:0000256" key="2">
    <source>
        <dbReference type="SAM" id="Phobius"/>
    </source>
</evidence>
<evidence type="ECO:0000256" key="1">
    <source>
        <dbReference type="SAM" id="MobiDB-lite"/>
    </source>
</evidence>
<feature type="transmembrane region" description="Helical" evidence="2">
    <location>
        <begin position="23"/>
        <end position="43"/>
    </location>
</feature>
<keyword evidence="2" id="KW-0812">Transmembrane</keyword>
<dbReference type="Proteomes" id="UP001230908">
    <property type="component" value="Unassembled WGS sequence"/>
</dbReference>